<evidence type="ECO:0000313" key="1">
    <source>
        <dbReference type="EMBL" id="KAH9296184.1"/>
    </source>
</evidence>
<name>A0AA38F838_TAXCH</name>
<accession>A0AA38F838</accession>
<organism evidence="1 2">
    <name type="scientific">Taxus chinensis</name>
    <name type="common">Chinese yew</name>
    <name type="synonym">Taxus wallichiana var. chinensis</name>
    <dbReference type="NCBI Taxonomy" id="29808"/>
    <lineage>
        <taxon>Eukaryota</taxon>
        <taxon>Viridiplantae</taxon>
        <taxon>Streptophyta</taxon>
        <taxon>Embryophyta</taxon>
        <taxon>Tracheophyta</taxon>
        <taxon>Spermatophyta</taxon>
        <taxon>Pinopsida</taxon>
        <taxon>Pinidae</taxon>
        <taxon>Conifers II</taxon>
        <taxon>Cupressales</taxon>
        <taxon>Taxaceae</taxon>
        <taxon>Taxus</taxon>
    </lineage>
</organism>
<dbReference type="AlphaFoldDB" id="A0AA38F838"/>
<protein>
    <submittedName>
        <fullName evidence="1">Uncharacterized protein</fullName>
    </submittedName>
</protein>
<proteinExistence type="predicted"/>
<reference evidence="1 2" key="1">
    <citation type="journal article" date="2021" name="Nat. Plants">
        <title>The Taxus genome provides insights into paclitaxel biosynthesis.</title>
        <authorList>
            <person name="Xiong X."/>
            <person name="Gou J."/>
            <person name="Liao Q."/>
            <person name="Li Y."/>
            <person name="Zhou Q."/>
            <person name="Bi G."/>
            <person name="Li C."/>
            <person name="Du R."/>
            <person name="Wang X."/>
            <person name="Sun T."/>
            <person name="Guo L."/>
            <person name="Liang H."/>
            <person name="Lu P."/>
            <person name="Wu Y."/>
            <person name="Zhang Z."/>
            <person name="Ro D.K."/>
            <person name="Shang Y."/>
            <person name="Huang S."/>
            <person name="Yan J."/>
        </authorList>
    </citation>
    <scope>NUCLEOTIDE SEQUENCE [LARGE SCALE GENOMIC DNA]</scope>
    <source>
        <strain evidence="1">Ta-2019</strain>
    </source>
</reference>
<evidence type="ECO:0000313" key="2">
    <source>
        <dbReference type="Proteomes" id="UP000824469"/>
    </source>
</evidence>
<keyword evidence="2" id="KW-1185">Reference proteome</keyword>
<feature type="non-terminal residue" evidence="1">
    <location>
        <position position="1"/>
    </location>
</feature>
<feature type="non-terminal residue" evidence="1">
    <location>
        <position position="69"/>
    </location>
</feature>
<sequence length="69" mass="7177">GLADGSAAEAVAAMGIEELVVEDVVVEVVDEVATEEEVVTRVDALTSIRTSLGRYNMLQVLKGEGLAGM</sequence>
<dbReference type="Proteomes" id="UP000824469">
    <property type="component" value="Unassembled WGS sequence"/>
</dbReference>
<gene>
    <name evidence="1" type="ORF">KI387_039772</name>
</gene>
<comment type="caution">
    <text evidence="1">The sequence shown here is derived from an EMBL/GenBank/DDBJ whole genome shotgun (WGS) entry which is preliminary data.</text>
</comment>
<dbReference type="EMBL" id="JAHRHJ020000011">
    <property type="protein sequence ID" value="KAH9296184.1"/>
    <property type="molecule type" value="Genomic_DNA"/>
</dbReference>